<feature type="compositionally biased region" description="Polar residues" evidence="1">
    <location>
        <begin position="55"/>
        <end position="73"/>
    </location>
</feature>
<name>A0A2N5TZU6_9BASI</name>
<evidence type="ECO:0000256" key="1">
    <source>
        <dbReference type="SAM" id="MobiDB-lite"/>
    </source>
</evidence>
<sequence length="670" mass="73539">MVTSTPMAQLNYPFGEIPPLPFPNADEGSQETWLGPSQTLNSNQGSFRLFFEPTQPTTQTGAIPSSTTNNTADGNGHGVVGNNPPSTPLVLRRPVPPEIICETPKAIHIDYVVFNRAVATPAPSRSQLSLAAKDWDKLTPTSDIVWKTPIIMWTWSEFQAEVINTLTKDRDHIGDHIITLEKLLKWKCILVQHCVYGVKSDRTVTSDTEFHPFLEAIRMSPTSKIVIKLVMEDPVVQAKKLEAERAQNQRLAISYGPEDARAALERSAARTALNPKADLDANARVKKIQEITAHIIGKYGCNAESLRIRDPADRNRSIRIDGKEFISEPKRAWTLAERAAAPKQFAPVRRTPSGRWVHPRTFNPPEVPDSDDAMPAPSPLKQKSRRDASPDKDIDPSDNAWDNDDSASNSGSLHQADVLDDVDPLAVGELPNIPGTKPAHKISLCTTKPSGKTTKTSMPCKEGLLGSDSDVECVPPPEPDANIKRSPGRKYRRSRASGVDSALRQLHVNHDEGNQRACSVLPMRKRPGSKQSLAANPFSNDTLSSIASVSGGPESPEAAINTERTLPPLNEMGLALSMADFLRLVGFKDTNTALPVLMSFNHIEHWGFFRRASLGQLRRRGFPLPTAMQLLDGALSLEHRFTQASSDVPDPQEFRVSSPYPDGVPCSPEI</sequence>
<feature type="region of interest" description="Disordered" evidence="1">
    <location>
        <begin position="1"/>
        <end position="30"/>
    </location>
</feature>
<gene>
    <name evidence="2" type="ORF">PCASD_16026</name>
</gene>
<dbReference type="Proteomes" id="UP000235392">
    <property type="component" value="Unassembled WGS sequence"/>
</dbReference>
<dbReference type="AlphaFoldDB" id="A0A2N5TZU6"/>
<accession>A0A2N5TZU6</accession>
<organism evidence="2 3">
    <name type="scientific">Puccinia coronata f. sp. avenae</name>
    <dbReference type="NCBI Taxonomy" id="200324"/>
    <lineage>
        <taxon>Eukaryota</taxon>
        <taxon>Fungi</taxon>
        <taxon>Dikarya</taxon>
        <taxon>Basidiomycota</taxon>
        <taxon>Pucciniomycotina</taxon>
        <taxon>Pucciniomycetes</taxon>
        <taxon>Pucciniales</taxon>
        <taxon>Pucciniaceae</taxon>
        <taxon>Puccinia</taxon>
    </lineage>
</organism>
<reference evidence="2 3" key="1">
    <citation type="submission" date="2017-11" db="EMBL/GenBank/DDBJ databases">
        <title>De novo assembly and phasing of dikaryotic genomes from two isolates of Puccinia coronata f. sp. avenae, the causal agent of oat crown rust.</title>
        <authorList>
            <person name="Miller M.E."/>
            <person name="Zhang Y."/>
            <person name="Omidvar V."/>
            <person name="Sperschneider J."/>
            <person name="Schwessinger B."/>
            <person name="Raley C."/>
            <person name="Palmer J.M."/>
            <person name="Garnica D."/>
            <person name="Upadhyaya N."/>
            <person name="Rathjen J."/>
            <person name="Taylor J.M."/>
            <person name="Park R.F."/>
            <person name="Dodds P.N."/>
            <person name="Hirsch C.D."/>
            <person name="Kianian S.F."/>
            <person name="Figueroa M."/>
        </authorList>
    </citation>
    <scope>NUCLEOTIDE SEQUENCE [LARGE SCALE GENOMIC DNA]</scope>
    <source>
        <strain evidence="2">12SD80</strain>
    </source>
</reference>
<feature type="compositionally biased region" description="Basic and acidic residues" evidence="1">
    <location>
        <begin position="385"/>
        <end position="395"/>
    </location>
</feature>
<evidence type="ECO:0000313" key="2">
    <source>
        <dbReference type="EMBL" id="PLW31002.1"/>
    </source>
</evidence>
<proteinExistence type="predicted"/>
<feature type="region of interest" description="Disordered" evidence="1">
    <location>
        <begin position="344"/>
        <end position="417"/>
    </location>
</feature>
<feature type="region of interest" description="Disordered" evidence="1">
    <location>
        <begin position="646"/>
        <end position="670"/>
    </location>
</feature>
<comment type="caution">
    <text evidence="2">The sequence shown here is derived from an EMBL/GenBank/DDBJ whole genome shotgun (WGS) entry which is preliminary data.</text>
</comment>
<feature type="region of interest" description="Disordered" evidence="1">
    <location>
        <begin position="429"/>
        <end position="493"/>
    </location>
</feature>
<evidence type="ECO:0000313" key="3">
    <source>
        <dbReference type="Proteomes" id="UP000235392"/>
    </source>
</evidence>
<feature type="region of interest" description="Disordered" evidence="1">
    <location>
        <begin position="55"/>
        <end position="90"/>
    </location>
</feature>
<protein>
    <submittedName>
        <fullName evidence="2">Uncharacterized protein</fullName>
    </submittedName>
</protein>
<dbReference type="EMBL" id="PGCI01000280">
    <property type="protein sequence ID" value="PLW31002.1"/>
    <property type="molecule type" value="Genomic_DNA"/>
</dbReference>
<feature type="compositionally biased region" description="Low complexity" evidence="1">
    <location>
        <begin position="446"/>
        <end position="457"/>
    </location>
</feature>